<evidence type="ECO:0000259" key="8">
    <source>
        <dbReference type="Pfam" id="PF04547"/>
    </source>
</evidence>
<dbReference type="GO" id="GO:0005254">
    <property type="term" value="F:chloride channel activity"/>
    <property type="evidence" value="ECO:0000318"/>
    <property type="project" value="GO_Central"/>
</dbReference>
<feature type="transmembrane region" description="Helical" evidence="6">
    <location>
        <begin position="756"/>
        <end position="777"/>
    </location>
</feature>
<feature type="transmembrane region" description="Helical" evidence="6">
    <location>
        <begin position="609"/>
        <end position="630"/>
    </location>
</feature>
<keyword evidence="5 6" id="KW-0472">Membrane</keyword>
<evidence type="ECO:0000256" key="1">
    <source>
        <dbReference type="ARBA" id="ARBA00004141"/>
    </source>
</evidence>
<evidence type="ECO:0000256" key="2">
    <source>
        <dbReference type="ARBA" id="ARBA00009671"/>
    </source>
</evidence>
<feature type="transmembrane region" description="Helical" evidence="6">
    <location>
        <begin position="328"/>
        <end position="353"/>
    </location>
</feature>
<feature type="transmembrane region" description="Helical" evidence="6">
    <location>
        <begin position="256"/>
        <end position="273"/>
    </location>
</feature>
<proteinExistence type="inferred from homology"/>
<dbReference type="InterPro" id="IPR049452">
    <property type="entry name" value="Anoctamin_TM"/>
</dbReference>
<feature type="compositionally biased region" description="Basic and acidic residues" evidence="7">
    <location>
        <begin position="1"/>
        <end position="16"/>
    </location>
</feature>
<evidence type="ECO:0000256" key="6">
    <source>
        <dbReference type="RuleBase" id="RU280814"/>
    </source>
</evidence>
<dbReference type="KEGG" id="bfo:118417077"/>
<dbReference type="GO" id="GO:1902476">
    <property type="term" value="P:chloride transmembrane transport"/>
    <property type="evidence" value="ECO:0000318"/>
    <property type="project" value="GO_Central"/>
</dbReference>
<keyword evidence="3 6" id="KW-0812">Transmembrane</keyword>
<feature type="region of interest" description="Disordered" evidence="7">
    <location>
        <begin position="1"/>
        <end position="20"/>
    </location>
</feature>
<dbReference type="AlphaFoldDB" id="A0A9J7LA40"/>
<feature type="transmembrane region" description="Helical" evidence="6">
    <location>
        <begin position="412"/>
        <end position="435"/>
    </location>
</feature>
<evidence type="ECO:0000313" key="9">
    <source>
        <dbReference type="Proteomes" id="UP000001554"/>
    </source>
</evidence>
<feature type="transmembrane region" description="Helical" evidence="6">
    <location>
        <begin position="373"/>
        <end position="391"/>
    </location>
</feature>
<name>A0A9J7LA40_BRAFL</name>
<dbReference type="PANTHER" id="PTHR12308">
    <property type="entry name" value="ANOCTAMIN"/>
    <property type="match status" value="1"/>
</dbReference>
<dbReference type="Proteomes" id="UP000001554">
    <property type="component" value="Chromosome 6"/>
</dbReference>
<dbReference type="Pfam" id="PF04547">
    <property type="entry name" value="Anoctamin"/>
    <property type="match status" value="1"/>
</dbReference>
<sequence length="780" mass="89827">MFRRQKAQDEGEKEPLLDEGEAESLADFRPLVVLEFSSKTTPVTREWMKSKIEASKRQGGADLNAKLVVARDGEERVLLVSAPQERLLQGAEQMGLKKKYKDGSVRAFTFAERQNVEDYTESLEGMLTMSQSQYIIKVELDNIRALEAENHIPGCSHPKARLYKGKSILSRMVSCHLLEKMYPVHNPEQLKRLQHDWYHLNKPKQLIGGQPIETIRGYFGESVAMYFSFLGHYTKALLVPTVIGVLYYLFNESGRNDFVIFAVFNMIWATVFLETWKRTSSAHAYNWGTLGRKVFEEPRAGFHGKLGVNPITGRSEPVYPSWKRLLRIYCVSFPIVILCMLVAVVVMMIYFWAENIAKAKHKEENTMLTQGLVLVPSIIYSVVIILMNQAYRTLAQYLTKNENHREQSAYENYLIVKLVLFDFVNCFLCLFYIAFVMQDMNYLRQSLAILLIVQQLVGQLQETLLPYLLMRKRIKKGEKSGLDHVSKPLHEIPRSKQAEVESLMDRYEGTFDDYLELFWQFGYVFLFSAVYPMAAFWALANNIMEIRTDAFKMCRIFQRPFMEPAANIGAWQTVFEVMGFIAVMTNMALIGMSPEIQPLLEGYTTIQKVLIFVAAEHLIIFIKVVLAFAIPDMPEWVETQMGRIEYQSTQALKKQNISKQRSWWETFDGICCHGCCLHGYLFWENTRPCKNQSTTTDILDMGAQSTSQTVEKEQDLCLQSGSDVLQKELAGQDNKKGVLGFVSNCLLWIGRGCQKVTWWLFGVNYPVFIWLVVSRLLRRN</sequence>
<feature type="domain" description="Anoctamin transmembrane" evidence="8">
    <location>
        <begin position="215"/>
        <end position="643"/>
    </location>
</feature>
<keyword evidence="9" id="KW-1185">Reference proteome</keyword>
<dbReference type="RefSeq" id="XP_035678345.1">
    <property type="nucleotide sequence ID" value="XM_035822452.1"/>
</dbReference>
<reference evidence="9" key="1">
    <citation type="journal article" date="2020" name="Nat. Ecol. Evol.">
        <title>Deeply conserved synteny resolves early events in vertebrate evolution.</title>
        <authorList>
            <person name="Simakov O."/>
            <person name="Marletaz F."/>
            <person name="Yue J.X."/>
            <person name="O'Connell B."/>
            <person name="Jenkins J."/>
            <person name="Brandt A."/>
            <person name="Calef R."/>
            <person name="Tung C.H."/>
            <person name="Huang T.K."/>
            <person name="Schmutz J."/>
            <person name="Satoh N."/>
            <person name="Yu J.K."/>
            <person name="Putnam N.H."/>
            <person name="Green R.E."/>
            <person name="Rokhsar D.S."/>
        </authorList>
    </citation>
    <scope>NUCLEOTIDE SEQUENCE [LARGE SCALE GENOMIC DNA]</scope>
    <source>
        <strain evidence="9">S238N-H82</strain>
    </source>
</reference>
<comment type="similarity">
    <text evidence="2 6">Belongs to the anoctamin family.</text>
</comment>
<organism evidence="9 11">
    <name type="scientific">Branchiostoma floridae</name>
    <name type="common">Florida lancelet</name>
    <name type="synonym">Amphioxus</name>
    <dbReference type="NCBI Taxonomy" id="7739"/>
    <lineage>
        <taxon>Eukaryota</taxon>
        <taxon>Metazoa</taxon>
        <taxon>Chordata</taxon>
        <taxon>Cephalochordata</taxon>
        <taxon>Leptocardii</taxon>
        <taxon>Amphioxiformes</taxon>
        <taxon>Branchiostomatidae</taxon>
        <taxon>Branchiostoma</taxon>
    </lineage>
</organism>
<dbReference type="GeneID" id="118417077"/>
<gene>
    <name evidence="10 11" type="primary">LOC118417077</name>
</gene>
<protein>
    <recommendedName>
        <fullName evidence="6">Anoctamin</fullName>
    </recommendedName>
</protein>
<reference evidence="10 11" key="2">
    <citation type="submission" date="2025-04" db="UniProtKB">
        <authorList>
            <consortium name="RefSeq"/>
        </authorList>
    </citation>
    <scope>IDENTIFICATION</scope>
    <source>
        <strain evidence="10 11">S238N-H82</strain>
        <tissue evidence="10 11">Testes</tissue>
    </source>
</reference>
<dbReference type="GO" id="GO:0005886">
    <property type="term" value="C:plasma membrane"/>
    <property type="evidence" value="ECO:0000318"/>
    <property type="project" value="GO_Central"/>
</dbReference>
<accession>A0A9J7LA40</accession>
<evidence type="ECO:0000256" key="4">
    <source>
        <dbReference type="ARBA" id="ARBA00022989"/>
    </source>
</evidence>
<evidence type="ECO:0000256" key="5">
    <source>
        <dbReference type="ARBA" id="ARBA00023136"/>
    </source>
</evidence>
<feature type="transmembrane region" description="Helical" evidence="6">
    <location>
        <begin position="223"/>
        <end position="250"/>
    </location>
</feature>
<feature type="transmembrane region" description="Helical" evidence="6">
    <location>
        <begin position="521"/>
        <end position="540"/>
    </location>
</feature>
<dbReference type="PANTHER" id="PTHR12308:SF74">
    <property type="entry name" value="ANOCTAMIN"/>
    <property type="match status" value="1"/>
</dbReference>
<keyword evidence="4 6" id="KW-1133">Transmembrane helix</keyword>
<comment type="subcellular location">
    <subcellularLocation>
        <location evidence="1 6">Membrane</location>
        <topology evidence="1 6">Multi-pass membrane protein</topology>
    </subcellularLocation>
</comment>
<evidence type="ECO:0000313" key="10">
    <source>
        <dbReference type="RefSeq" id="XP_035678344.1"/>
    </source>
</evidence>
<evidence type="ECO:0000256" key="7">
    <source>
        <dbReference type="SAM" id="MobiDB-lite"/>
    </source>
</evidence>
<evidence type="ECO:0000313" key="11">
    <source>
        <dbReference type="RefSeq" id="XP_035678345.1"/>
    </source>
</evidence>
<dbReference type="OMA" id="NILTEWE"/>
<dbReference type="RefSeq" id="XP_035678344.1">
    <property type="nucleotide sequence ID" value="XM_035822451.1"/>
</dbReference>
<dbReference type="InterPro" id="IPR007632">
    <property type="entry name" value="Anoctamin"/>
</dbReference>
<dbReference type="OrthoDB" id="296386at2759"/>
<evidence type="ECO:0000256" key="3">
    <source>
        <dbReference type="ARBA" id="ARBA00022692"/>
    </source>
</evidence>